<dbReference type="GO" id="GO:0048487">
    <property type="term" value="F:beta-tubulin binding"/>
    <property type="evidence" value="ECO:0007669"/>
    <property type="project" value="InterPro"/>
</dbReference>
<dbReference type="OrthoDB" id="2192410at2759"/>
<dbReference type="GO" id="GO:0007023">
    <property type="term" value="P:post-chaperonin tubulin folding pathway"/>
    <property type="evidence" value="ECO:0007669"/>
    <property type="project" value="InterPro"/>
</dbReference>
<reference evidence="2 3" key="1">
    <citation type="journal article" date="2013" name="BMC Genomics">
        <title>Comparative genomics of parasitic silkworm microsporidia reveal an association between genome expansion and host adaptation.</title>
        <authorList>
            <person name="Pan G."/>
            <person name="Xu J."/>
            <person name="Li T."/>
            <person name="Xia Q."/>
            <person name="Liu S.L."/>
            <person name="Zhang G."/>
            <person name="Li S."/>
            <person name="Li C."/>
            <person name="Liu H."/>
            <person name="Yang L."/>
            <person name="Liu T."/>
            <person name="Zhang X."/>
            <person name="Wu Z."/>
            <person name="Fan W."/>
            <person name="Dang X."/>
            <person name="Xiang H."/>
            <person name="Tao M."/>
            <person name="Li Y."/>
            <person name="Hu J."/>
            <person name="Li Z."/>
            <person name="Lin L."/>
            <person name="Luo J."/>
            <person name="Geng L."/>
            <person name="Wang L."/>
            <person name="Long M."/>
            <person name="Wan Y."/>
            <person name="He N."/>
            <person name="Zhang Z."/>
            <person name="Lu C."/>
            <person name="Keeling P.J."/>
            <person name="Wang J."/>
            <person name="Xiang Z."/>
            <person name="Zhou Z."/>
        </authorList>
    </citation>
    <scope>NUCLEOTIDE SEQUENCE [LARGE SCALE GENOMIC DNA]</scope>
    <source>
        <strain evidence="3">CQ1 / CVCC 102059</strain>
    </source>
</reference>
<evidence type="ECO:0008006" key="4">
    <source>
        <dbReference type="Google" id="ProtNLM"/>
    </source>
</evidence>
<dbReference type="HOGENOM" id="CLU_2705458_0_0_1"/>
<keyword evidence="1" id="KW-0175">Coiled coil</keyword>
<evidence type="ECO:0000313" key="3">
    <source>
        <dbReference type="Proteomes" id="UP000016927"/>
    </source>
</evidence>
<evidence type="ECO:0000256" key="1">
    <source>
        <dbReference type="SAM" id="Coils"/>
    </source>
</evidence>
<protein>
    <recommendedName>
        <fullName evidence="4">Tubulin-specific chaperone A</fullName>
    </recommendedName>
</protein>
<dbReference type="InterPro" id="IPR036126">
    <property type="entry name" value="TBCA_sf"/>
</dbReference>
<dbReference type="GO" id="GO:0007021">
    <property type="term" value="P:tubulin complex assembly"/>
    <property type="evidence" value="ECO:0007669"/>
    <property type="project" value="InterPro"/>
</dbReference>
<proteinExistence type="predicted"/>
<evidence type="ECO:0000313" key="2">
    <source>
        <dbReference type="EMBL" id="EOB15357.1"/>
    </source>
</evidence>
<dbReference type="EMBL" id="KB908914">
    <property type="protein sequence ID" value="EOB15357.1"/>
    <property type="molecule type" value="Genomic_DNA"/>
</dbReference>
<dbReference type="SUPFAM" id="SSF46988">
    <property type="entry name" value="Tubulin chaperone cofactor A"/>
    <property type="match status" value="1"/>
</dbReference>
<dbReference type="VEuPathDB" id="MicrosporidiaDB:NBO_6g0107"/>
<keyword evidence="3" id="KW-1185">Reference proteome</keyword>
<name>R0KYU3_NOSB1</name>
<dbReference type="Proteomes" id="UP000016927">
    <property type="component" value="Unassembled WGS sequence"/>
</dbReference>
<organism evidence="2 3">
    <name type="scientific">Nosema bombycis (strain CQ1 / CVCC 102059)</name>
    <name type="common">Microsporidian parasite</name>
    <name type="synonym">Pebrine of silkworm</name>
    <dbReference type="NCBI Taxonomy" id="578461"/>
    <lineage>
        <taxon>Eukaryota</taxon>
        <taxon>Fungi</taxon>
        <taxon>Fungi incertae sedis</taxon>
        <taxon>Microsporidia</taxon>
        <taxon>Nosematidae</taxon>
        <taxon>Nosema</taxon>
    </lineage>
</organism>
<feature type="coiled-coil region" evidence="1">
    <location>
        <begin position="11"/>
        <end position="68"/>
    </location>
</feature>
<accession>R0KYU3</accession>
<dbReference type="AlphaFoldDB" id="R0KYU3"/>
<gene>
    <name evidence="2" type="ORF">NBO_6g0107</name>
</gene>
<dbReference type="Gene3D" id="1.20.58.90">
    <property type="match status" value="1"/>
</dbReference>
<sequence length="73" mass="8722">MNQQKYKENSIQRLKKDKDYYEKEIETFEAKLKTLNKSIDVYNKKLVQDQIEETKKALENVVARLSELDTPDI</sequence>